<organism evidence="3 4">
    <name type="scientific">Histidinibacterium aquaticum</name>
    <dbReference type="NCBI Taxonomy" id="2613962"/>
    <lineage>
        <taxon>Bacteria</taxon>
        <taxon>Pseudomonadati</taxon>
        <taxon>Pseudomonadota</taxon>
        <taxon>Alphaproteobacteria</taxon>
        <taxon>Rhodobacterales</taxon>
        <taxon>Paracoccaceae</taxon>
        <taxon>Histidinibacterium</taxon>
    </lineage>
</organism>
<dbReference type="Proteomes" id="UP000326554">
    <property type="component" value="Unassembled WGS sequence"/>
</dbReference>
<reference evidence="3 4" key="1">
    <citation type="submission" date="2019-09" db="EMBL/GenBank/DDBJ databases">
        <authorList>
            <person name="Park J.-S."/>
            <person name="Choi H.-J."/>
        </authorList>
    </citation>
    <scope>NUCLEOTIDE SEQUENCE [LARGE SCALE GENOMIC DNA]</scope>
    <source>
        <strain evidence="3 4">176SS1-4</strain>
    </source>
</reference>
<name>A0A5J5GM14_9RHOB</name>
<dbReference type="EMBL" id="VYQE01000002">
    <property type="protein sequence ID" value="KAA9009331.1"/>
    <property type="molecule type" value="Genomic_DNA"/>
</dbReference>
<evidence type="ECO:0000256" key="2">
    <source>
        <dbReference type="SAM" id="Phobius"/>
    </source>
</evidence>
<feature type="transmembrane region" description="Helical" evidence="2">
    <location>
        <begin position="12"/>
        <end position="34"/>
    </location>
</feature>
<evidence type="ECO:0000256" key="1">
    <source>
        <dbReference type="SAM" id="MobiDB-lite"/>
    </source>
</evidence>
<keyword evidence="2" id="KW-0472">Membrane</keyword>
<protein>
    <submittedName>
        <fullName evidence="3">Uncharacterized protein</fullName>
    </submittedName>
</protein>
<dbReference type="AlphaFoldDB" id="A0A5J5GM14"/>
<sequence length="132" mass="13616">MSQDPNRSGGNSTGRIVIGAIIVAVIAVLLWVLLGGGPEPVEEVEIDEPEATDSDSALAETADEVEDAPTGESFDNRIEDAATEPGTAIDEAAESSAEPVEEAMEDSIDPVDDSDIAAPEDDPTAPEGDPQN</sequence>
<proteinExistence type="predicted"/>
<dbReference type="RefSeq" id="WP_150444864.1">
    <property type="nucleotide sequence ID" value="NZ_VYQE01000002.1"/>
</dbReference>
<evidence type="ECO:0000313" key="4">
    <source>
        <dbReference type="Proteomes" id="UP000326554"/>
    </source>
</evidence>
<feature type="compositionally biased region" description="Acidic residues" evidence="1">
    <location>
        <begin position="99"/>
        <end position="124"/>
    </location>
</feature>
<keyword evidence="2" id="KW-0812">Transmembrane</keyword>
<accession>A0A5J5GM14</accession>
<feature type="region of interest" description="Disordered" evidence="1">
    <location>
        <begin position="42"/>
        <end position="132"/>
    </location>
</feature>
<gene>
    <name evidence="3" type="ORF">F3S47_08785</name>
</gene>
<keyword evidence="4" id="KW-1185">Reference proteome</keyword>
<comment type="caution">
    <text evidence="3">The sequence shown here is derived from an EMBL/GenBank/DDBJ whole genome shotgun (WGS) entry which is preliminary data.</text>
</comment>
<feature type="compositionally biased region" description="Acidic residues" evidence="1">
    <location>
        <begin position="42"/>
        <end position="53"/>
    </location>
</feature>
<evidence type="ECO:0000313" key="3">
    <source>
        <dbReference type="EMBL" id="KAA9009331.1"/>
    </source>
</evidence>
<keyword evidence="2" id="KW-1133">Transmembrane helix</keyword>